<dbReference type="Gene3D" id="3.40.50.300">
    <property type="entry name" value="P-loop containing nucleotide triphosphate hydrolases"/>
    <property type="match status" value="1"/>
</dbReference>
<dbReference type="Pfam" id="PF13614">
    <property type="entry name" value="AAA_31"/>
    <property type="match status" value="1"/>
</dbReference>
<dbReference type="GO" id="GO:0016887">
    <property type="term" value="F:ATP hydrolysis activity"/>
    <property type="evidence" value="ECO:0007669"/>
    <property type="project" value="TreeGrafter"/>
</dbReference>
<reference evidence="2 3" key="1">
    <citation type="submission" date="2020-01" db="EMBL/GenBank/DDBJ databases">
        <title>Draft Genome Sequence of Vibrio sp. strain OCN044, Isolated from a Healthy Coral at Palmyra Atoll.</title>
        <authorList>
            <person name="Videau P."/>
            <person name="Loughran R."/>
            <person name="Esquivel A."/>
            <person name="Deadmond M."/>
            <person name="Paddock B.E."/>
            <person name="Saw J.H."/>
            <person name="Ushijima B."/>
        </authorList>
    </citation>
    <scope>NUCLEOTIDE SEQUENCE [LARGE SCALE GENOMIC DNA]</scope>
    <source>
        <strain evidence="2 3">OCN044</strain>
    </source>
</reference>
<dbReference type="GO" id="GO:0005524">
    <property type="term" value="F:ATP binding"/>
    <property type="evidence" value="ECO:0007669"/>
    <property type="project" value="TreeGrafter"/>
</dbReference>
<dbReference type="SUPFAM" id="SSF52540">
    <property type="entry name" value="P-loop containing nucleoside triphosphate hydrolases"/>
    <property type="match status" value="1"/>
</dbReference>
<evidence type="ECO:0000259" key="1">
    <source>
        <dbReference type="Pfam" id="PF13614"/>
    </source>
</evidence>
<dbReference type="InterPro" id="IPR027417">
    <property type="entry name" value="P-loop_NTPase"/>
</dbReference>
<dbReference type="AlphaFoldDB" id="A0A6L8LNS6"/>
<name>A0A6L8LNS6_9VIBR</name>
<keyword evidence="3" id="KW-1185">Reference proteome</keyword>
<dbReference type="InterPro" id="IPR050625">
    <property type="entry name" value="ParA/MinD_ATPase"/>
</dbReference>
<dbReference type="PANTHER" id="PTHR43384:SF13">
    <property type="entry name" value="SLR0110 PROTEIN"/>
    <property type="match status" value="1"/>
</dbReference>
<dbReference type="GO" id="GO:0051782">
    <property type="term" value="P:negative regulation of cell division"/>
    <property type="evidence" value="ECO:0007669"/>
    <property type="project" value="TreeGrafter"/>
</dbReference>
<protein>
    <submittedName>
        <fullName evidence="2">AAA family ATPase</fullName>
    </submittedName>
</protein>
<gene>
    <name evidence="2" type="ORF">GTG28_00170</name>
</gene>
<proteinExistence type="predicted"/>
<dbReference type="GO" id="GO:0009898">
    <property type="term" value="C:cytoplasmic side of plasma membrane"/>
    <property type="evidence" value="ECO:0007669"/>
    <property type="project" value="TreeGrafter"/>
</dbReference>
<organism evidence="2 3">
    <name type="scientific">Vibrio tetraodonis subsp. pristinus</name>
    <dbReference type="NCBI Taxonomy" id="2695891"/>
    <lineage>
        <taxon>Bacteria</taxon>
        <taxon>Pseudomonadati</taxon>
        <taxon>Pseudomonadota</taxon>
        <taxon>Gammaproteobacteria</taxon>
        <taxon>Vibrionales</taxon>
        <taxon>Vibrionaceae</taxon>
        <taxon>Vibrio</taxon>
    </lineage>
</organism>
<evidence type="ECO:0000313" key="2">
    <source>
        <dbReference type="EMBL" id="MYM57648.1"/>
    </source>
</evidence>
<dbReference type="GO" id="GO:0005829">
    <property type="term" value="C:cytosol"/>
    <property type="evidence" value="ECO:0007669"/>
    <property type="project" value="TreeGrafter"/>
</dbReference>
<dbReference type="InterPro" id="IPR025669">
    <property type="entry name" value="AAA_dom"/>
</dbReference>
<accession>A0A6L8LNS6</accession>
<feature type="domain" description="AAA" evidence="1">
    <location>
        <begin position="155"/>
        <end position="313"/>
    </location>
</feature>
<comment type="caution">
    <text evidence="2">The sequence shown here is derived from an EMBL/GenBank/DDBJ whole genome shotgun (WGS) entry which is preliminary data.</text>
</comment>
<dbReference type="RefSeq" id="WP_160925912.1">
    <property type="nucleotide sequence ID" value="NZ_WWEU01000001.1"/>
</dbReference>
<evidence type="ECO:0000313" key="3">
    <source>
        <dbReference type="Proteomes" id="UP000478571"/>
    </source>
</evidence>
<sequence length="407" mass="45160">MGEAVKLSSSGECPIRLKTSLVVWIFYSSDTFKLHISQELNKCQGVSFEMISFHGLIVSNLAHFAQPDLIFVETGPNWAQKIVELQQYEAPESHDSGYDASLIVFGNENDNGALKIALRIGAADFISDQADLDELAPLLKGVAEDKVASRQLGELLVFMNTKGGAGATMIAVNTAITLAKHYPNEVLLLDLDMQFGVVEDYLNVNGTYGLADAVTNVADLDDVSLGSLVTKHESGLHTIGFKRDNSAENFEKSQSMNKLIPVLRERYPYVIVDMSRGLDRIFSSVVSSATKIFLITQQNLVAIKNTTQLMKLMTFEYGVSKEHMEVVINRYEKRQSIKLKDVEDTVGHVKVHTIPNDFKVALESANLGRPYMHSKKNSSIAKSVRNLAASLLPEQDNHNKWFKKLFS</sequence>
<dbReference type="PANTHER" id="PTHR43384">
    <property type="entry name" value="SEPTUM SITE-DETERMINING PROTEIN MIND HOMOLOG, CHLOROPLASTIC-RELATED"/>
    <property type="match status" value="1"/>
</dbReference>
<dbReference type="Proteomes" id="UP000478571">
    <property type="component" value="Unassembled WGS sequence"/>
</dbReference>
<dbReference type="EMBL" id="WWEU01000001">
    <property type="protein sequence ID" value="MYM57648.1"/>
    <property type="molecule type" value="Genomic_DNA"/>
</dbReference>